<gene>
    <name evidence="2" type="ORF">TRAPUB_6913</name>
</gene>
<comment type="caution">
    <text evidence="2">The sequence shown here is derived from an EMBL/GenBank/DDBJ whole genome shotgun (WGS) entry which is preliminary data.</text>
</comment>
<evidence type="ECO:0000313" key="2">
    <source>
        <dbReference type="EMBL" id="OJT15530.1"/>
    </source>
</evidence>
<evidence type="ECO:0000256" key="1">
    <source>
        <dbReference type="SAM" id="MobiDB-lite"/>
    </source>
</evidence>
<feature type="region of interest" description="Disordered" evidence="1">
    <location>
        <begin position="91"/>
        <end position="124"/>
    </location>
</feature>
<organism evidence="2 3">
    <name type="scientific">Trametes pubescens</name>
    <name type="common">White-rot fungus</name>
    <dbReference type="NCBI Taxonomy" id="154538"/>
    <lineage>
        <taxon>Eukaryota</taxon>
        <taxon>Fungi</taxon>
        <taxon>Dikarya</taxon>
        <taxon>Basidiomycota</taxon>
        <taxon>Agaricomycotina</taxon>
        <taxon>Agaricomycetes</taxon>
        <taxon>Polyporales</taxon>
        <taxon>Polyporaceae</taxon>
        <taxon>Trametes</taxon>
    </lineage>
</organism>
<feature type="region of interest" description="Disordered" evidence="1">
    <location>
        <begin position="49"/>
        <end position="79"/>
    </location>
</feature>
<dbReference type="EMBL" id="MNAD01000152">
    <property type="protein sequence ID" value="OJT15530.1"/>
    <property type="molecule type" value="Genomic_DNA"/>
</dbReference>
<reference evidence="2 3" key="1">
    <citation type="submission" date="2016-10" db="EMBL/GenBank/DDBJ databases">
        <title>Genome sequence of the basidiomycete white-rot fungus Trametes pubescens.</title>
        <authorList>
            <person name="Makela M.R."/>
            <person name="Granchi Z."/>
            <person name="Peng M."/>
            <person name="De Vries R.P."/>
            <person name="Grigoriev I."/>
            <person name="Riley R."/>
            <person name="Hilden K."/>
        </authorList>
    </citation>
    <scope>NUCLEOTIDE SEQUENCE [LARGE SCALE GENOMIC DNA]</scope>
    <source>
        <strain evidence="2 3">FBCC735</strain>
    </source>
</reference>
<name>A0A1M2W714_TRAPU</name>
<feature type="compositionally biased region" description="Pro residues" evidence="1">
    <location>
        <begin position="61"/>
        <end position="71"/>
    </location>
</feature>
<protein>
    <submittedName>
        <fullName evidence="2">Uncharacterized protein</fullName>
    </submittedName>
</protein>
<accession>A0A1M2W714</accession>
<sequence>MSRVKSLQTGQTAPQPCPVNMSWNLHQILKKSIPDTQQSGFNLFQVKKLPTDPPQLRAPIPDTPHPRPNPRAHPYNGYHMRKQTHPLNQAQLSPRAVDSPQTSLGLGPASVAAPKPAPRTSAGKRTCIASSISNQRRNKGAAGASGIEVQDPLRSLPYPFAPSHQAMPPPPFQVPSSYLAHRSRRTHHRDDGPIDIDSRLRLLAPQEGKFGRRNLYAQQRVLDEKLKRIKAAGEALARRDTGASAIVPSINVVGDVSTPQRSLTTGAASSGASYASWTGSRKFNTTAFDSTSSERQHRRGFIPAQVSGTRYEHHQPRMASPNRPVGQDPDPRGVQSMNGKNVSAPVSPFHNARAPVEVDIRPPSVQPVPRRHAHAHAAADRRVVAATSLSTSQGDHTSPVYHRKAGFDEQKDVIRTDTLAGSPAPAAESATVWVDIGCDRLRDIPGADAWAAESFAGPDGAMLCDTPVVNIG</sequence>
<feature type="non-terminal residue" evidence="2">
    <location>
        <position position="472"/>
    </location>
</feature>
<dbReference type="Proteomes" id="UP000184267">
    <property type="component" value="Unassembled WGS sequence"/>
</dbReference>
<dbReference type="AlphaFoldDB" id="A0A1M2W714"/>
<proteinExistence type="predicted"/>
<feature type="region of interest" description="Disordered" evidence="1">
    <location>
        <begin position="309"/>
        <end position="346"/>
    </location>
</feature>
<keyword evidence="3" id="KW-1185">Reference proteome</keyword>
<evidence type="ECO:0000313" key="3">
    <source>
        <dbReference type="Proteomes" id="UP000184267"/>
    </source>
</evidence>